<dbReference type="AlphaFoldDB" id="A0A2W5V419"/>
<proteinExistence type="predicted"/>
<accession>A0A2W5V419</accession>
<sequence>MAQFQSGGITVFGPNDELHVDALIDSARDRFGNVAIAIEIHVGAHKSEMRLRLRDQSEDARADFVIAHHFCLTAPER</sequence>
<dbReference type="Proteomes" id="UP000249061">
    <property type="component" value="Unassembled WGS sequence"/>
</dbReference>
<organism evidence="1 2">
    <name type="scientific">Archangium gephyra</name>
    <dbReference type="NCBI Taxonomy" id="48"/>
    <lineage>
        <taxon>Bacteria</taxon>
        <taxon>Pseudomonadati</taxon>
        <taxon>Myxococcota</taxon>
        <taxon>Myxococcia</taxon>
        <taxon>Myxococcales</taxon>
        <taxon>Cystobacterineae</taxon>
        <taxon>Archangiaceae</taxon>
        <taxon>Archangium</taxon>
    </lineage>
</organism>
<protein>
    <submittedName>
        <fullName evidence="1">Uncharacterized protein</fullName>
    </submittedName>
</protein>
<evidence type="ECO:0000313" key="2">
    <source>
        <dbReference type="Proteomes" id="UP000249061"/>
    </source>
</evidence>
<comment type="caution">
    <text evidence="1">The sequence shown here is derived from an EMBL/GenBank/DDBJ whole genome shotgun (WGS) entry which is preliminary data.</text>
</comment>
<evidence type="ECO:0000313" key="1">
    <source>
        <dbReference type="EMBL" id="PZR04721.1"/>
    </source>
</evidence>
<dbReference type="EMBL" id="QFQP01000053">
    <property type="protein sequence ID" value="PZR04721.1"/>
    <property type="molecule type" value="Genomic_DNA"/>
</dbReference>
<name>A0A2W5V419_9BACT</name>
<gene>
    <name evidence="1" type="ORF">DI536_33800</name>
</gene>
<reference evidence="1 2" key="1">
    <citation type="submission" date="2017-08" db="EMBL/GenBank/DDBJ databases">
        <title>Infants hospitalized years apart are colonized by the same room-sourced microbial strains.</title>
        <authorList>
            <person name="Brooks B."/>
            <person name="Olm M.R."/>
            <person name="Firek B.A."/>
            <person name="Baker R."/>
            <person name="Thomas B.C."/>
            <person name="Morowitz M.J."/>
            <person name="Banfield J.F."/>
        </authorList>
    </citation>
    <scope>NUCLEOTIDE SEQUENCE [LARGE SCALE GENOMIC DNA]</scope>
    <source>
        <strain evidence="1">S2_003_000_R2_14</strain>
    </source>
</reference>